<reference evidence="13" key="1">
    <citation type="journal article" date="2019" name="Int. J. Syst. Evol. Microbiol.">
        <title>The Global Catalogue of Microorganisms (GCM) 10K type strain sequencing project: providing services to taxonomists for standard genome sequencing and annotation.</title>
        <authorList>
            <consortium name="The Broad Institute Genomics Platform"/>
            <consortium name="The Broad Institute Genome Sequencing Center for Infectious Disease"/>
            <person name="Wu L."/>
            <person name="Ma J."/>
        </authorList>
    </citation>
    <scope>NUCLEOTIDE SEQUENCE [LARGE SCALE GENOMIC DNA]</scope>
    <source>
        <strain evidence="13">CCUG 60527</strain>
    </source>
</reference>
<keyword evidence="6" id="KW-0798">TonB box</keyword>
<evidence type="ECO:0000256" key="7">
    <source>
        <dbReference type="ARBA" id="ARBA00023136"/>
    </source>
</evidence>
<comment type="subcellular location">
    <subcellularLocation>
        <location evidence="1 9">Cell outer membrane</location>
        <topology evidence="1 9">Multi-pass membrane protein</topology>
    </subcellularLocation>
</comment>
<feature type="chain" id="PRO_5045968511" evidence="10">
    <location>
        <begin position="22"/>
        <end position="854"/>
    </location>
</feature>
<dbReference type="RefSeq" id="WP_386108677.1">
    <property type="nucleotide sequence ID" value="NZ_JBHTJR010000051.1"/>
</dbReference>
<dbReference type="Pfam" id="PF07715">
    <property type="entry name" value="Plug"/>
    <property type="match status" value="1"/>
</dbReference>
<dbReference type="PANTHER" id="PTHR30069:SF29">
    <property type="entry name" value="HEMOGLOBIN AND HEMOGLOBIN-HAPTOGLOBIN-BINDING PROTEIN 1-RELATED"/>
    <property type="match status" value="1"/>
</dbReference>
<dbReference type="InterPro" id="IPR039426">
    <property type="entry name" value="TonB-dep_rcpt-like"/>
</dbReference>
<dbReference type="Proteomes" id="UP001597062">
    <property type="component" value="Unassembled WGS sequence"/>
</dbReference>
<keyword evidence="5 10" id="KW-0732">Signal</keyword>
<dbReference type="InterPro" id="IPR036942">
    <property type="entry name" value="Beta-barrel_TonB_sf"/>
</dbReference>
<dbReference type="InterPro" id="IPR008969">
    <property type="entry name" value="CarboxyPept-like_regulatory"/>
</dbReference>
<accession>A0ABW3JU11</accession>
<dbReference type="Gene3D" id="2.40.170.20">
    <property type="entry name" value="TonB-dependent receptor, beta-barrel domain"/>
    <property type="match status" value="1"/>
</dbReference>
<dbReference type="PROSITE" id="PS01156">
    <property type="entry name" value="TONB_DEPENDENT_REC_2"/>
    <property type="match status" value="1"/>
</dbReference>
<dbReference type="SUPFAM" id="SSF49464">
    <property type="entry name" value="Carboxypeptidase regulatory domain-like"/>
    <property type="match status" value="1"/>
</dbReference>
<organism evidence="12 13">
    <name type="scientific">Tenacibaculum geojense</name>
    <dbReference type="NCBI Taxonomy" id="915352"/>
    <lineage>
        <taxon>Bacteria</taxon>
        <taxon>Pseudomonadati</taxon>
        <taxon>Bacteroidota</taxon>
        <taxon>Flavobacteriia</taxon>
        <taxon>Flavobacteriales</taxon>
        <taxon>Flavobacteriaceae</taxon>
        <taxon>Tenacibaculum</taxon>
    </lineage>
</organism>
<feature type="signal peptide" evidence="10">
    <location>
        <begin position="1"/>
        <end position="21"/>
    </location>
</feature>
<evidence type="ECO:0000256" key="8">
    <source>
        <dbReference type="ARBA" id="ARBA00023237"/>
    </source>
</evidence>
<evidence type="ECO:0000256" key="6">
    <source>
        <dbReference type="ARBA" id="ARBA00023077"/>
    </source>
</evidence>
<keyword evidence="12" id="KW-0675">Receptor</keyword>
<dbReference type="PROSITE" id="PS52016">
    <property type="entry name" value="TONB_DEPENDENT_REC_3"/>
    <property type="match status" value="1"/>
</dbReference>
<keyword evidence="7 9" id="KW-0472">Membrane</keyword>
<evidence type="ECO:0000256" key="3">
    <source>
        <dbReference type="ARBA" id="ARBA00022452"/>
    </source>
</evidence>
<evidence type="ECO:0000256" key="9">
    <source>
        <dbReference type="PROSITE-ProRule" id="PRU01360"/>
    </source>
</evidence>
<evidence type="ECO:0000256" key="4">
    <source>
        <dbReference type="ARBA" id="ARBA00022692"/>
    </source>
</evidence>
<dbReference type="Gene3D" id="2.170.130.10">
    <property type="entry name" value="TonB-dependent receptor, plug domain"/>
    <property type="match status" value="1"/>
</dbReference>
<proteinExistence type="inferred from homology"/>
<evidence type="ECO:0000313" key="12">
    <source>
        <dbReference type="EMBL" id="MFD0993927.1"/>
    </source>
</evidence>
<name>A0ABW3JU11_9FLAO</name>
<evidence type="ECO:0000256" key="10">
    <source>
        <dbReference type="SAM" id="SignalP"/>
    </source>
</evidence>
<keyword evidence="2 9" id="KW-0813">Transport</keyword>
<dbReference type="Gene3D" id="2.60.40.1120">
    <property type="entry name" value="Carboxypeptidase-like, regulatory domain"/>
    <property type="match status" value="1"/>
</dbReference>
<evidence type="ECO:0000256" key="2">
    <source>
        <dbReference type="ARBA" id="ARBA00022448"/>
    </source>
</evidence>
<evidence type="ECO:0000256" key="1">
    <source>
        <dbReference type="ARBA" id="ARBA00004571"/>
    </source>
</evidence>
<dbReference type="EMBL" id="JBHTJR010000051">
    <property type="protein sequence ID" value="MFD0993927.1"/>
    <property type="molecule type" value="Genomic_DNA"/>
</dbReference>
<keyword evidence="8 9" id="KW-0998">Cell outer membrane</keyword>
<sequence length="854" mass="94011">MKHIKNFLLVAVFFVSATVLAQTKLSGTILDETGEPLPGASVVEKGTTNGTATDFDGKFMLNAKSGSGTLVVSFVGYLNKEVVYTTAGDLGTIQLQEDGQVLDEIVVTATSLAIDRKTPVAVSTVKASDIERKLGNQEFPEILKSTPGVYATKSGGGFGDGRINLRGFNSENVAVMINGVPVNDMENGRVYWSNWAGLGDVTSTTQVQRGLGASKVAVPSIGGTINIVTKSTDSQKGGSIIASTGNDGYQKYGFTLSTGKMDNGFASTVSVAKVSGDGFVDGTEFDGWNYFLNISKEINDSHTLSLTTFGAPQRHGQRQNRSSIQTYREAESGIRFNPDWGLRGGKVVHIEDNFYHKNQTSLNHYWNIDERSSLSTAAYFSIGRGGGGGTAGNSDLFNVRLGGFDQPVDIDNIVAINRERGAEGAESVLRASKNEHNWYGVLSTFKTEINDNFDFLAGIDYRHYEGLHYQEVTDLLGGDYFLDNNDVNNPNNAAKVGDVIAYNNDGIVDWLGGFIQVEYSNDNFNAFISSSLSNTSYQRIDYFNYLDSDPNQTTDVYDFIGFGTKGGVNYRFDEVHNVFANVGYFERAPFFRNVFTAFDNEIENINTDAENEKVTSFELGYGLRSEKFSANFNAYYTKWDDRSESVQLYDQENDEQVFVNVPGVNALHMGLEFDFVWKPLPELNITGMASVGDWTWNTRIENLEAFNQQQQSLGFINAIIDDVKVGDAAQTTLALGMLYKFWEKTSITVDYNYFGDLYADFEVSSNDSEDPIPVEDIPVASSAWKMPNYHTFDASLRHGFKIGDFDTTLTLRVNNIFDTEYISDAVNGSDNNAASAQVWYGAGRTFSLGAKIKF</sequence>
<gene>
    <name evidence="12" type="ORF">ACFQ1U_11990</name>
</gene>
<comment type="similarity">
    <text evidence="9">Belongs to the TonB-dependent receptor family.</text>
</comment>
<dbReference type="InterPro" id="IPR010917">
    <property type="entry name" value="TonB_rcpt_CS"/>
</dbReference>
<feature type="domain" description="TonB-dependent receptor plug" evidence="11">
    <location>
        <begin position="116"/>
        <end position="194"/>
    </location>
</feature>
<keyword evidence="13" id="KW-1185">Reference proteome</keyword>
<evidence type="ECO:0000313" key="13">
    <source>
        <dbReference type="Proteomes" id="UP001597062"/>
    </source>
</evidence>
<protein>
    <submittedName>
        <fullName evidence="12">TonB-dependent receptor</fullName>
    </submittedName>
</protein>
<dbReference type="InterPro" id="IPR012910">
    <property type="entry name" value="Plug_dom"/>
</dbReference>
<evidence type="ECO:0000259" key="11">
    <source>
        <dbReference type="Pfam" id="PF07715"/>
    </source>
</evidence>
<keyword evidence="4 9" id="KW-0812">Transmembrane</keyword>
<dbReference type="Pfam" id="PF13715">
    <property type="entry name" value="CarbopepD_reg_2"/>
    <property type="match status" value="1"/>
</dbReference>
<dbReference type="InterPro" id="IPR037066">
    <property type="entry name" value="Plug_dom_sf"/>
</dbReference>
<evidence type="ECO:0000256" key="5">
    <source>
        <dbReference type="ARBA" id="ARBA00022729"/>
    </source>
</evidence>
<comment type="caution">
    <text evidence="12">The sequence shown here is derived from an EMBL/GenBank/DDBJ whole genome shotgun (WGS) entry which is preliminary data.</text>
</comment>
<dbReference type="SUPFAM" id="SSF56935">
    <property type="entry name" value="Porins"/>
    <property type="match status" value="1"/>
</dbReference>
<dbReference type="PANTHER" id="PTHR30069">
    <property type="entry name" value="TONB-DEPENDENT OUTER MEMBRANE RECEPTOR"/>
    <property type="match status" value="1"/>
</dbReference>
<keyword evidence="3 9" id="KW-1134">Transmembrane beta strand</keyword>